<dbReference type="EMBL" id="CP117880">
    <property type="protein sequence ID" value="WDF67176.1"/>
    <property type="molecule type" value="Genomic_DNA"/>
</dbReference>
<name>A0ABY7WBX8_9SPHI</name>
<dbReference type="Proteomes" id="UP001221558">
    <property type="component" value="Chromosome"/>
</dbReference>
<gene>
    <name evidence="1" type="ORF">PQ465_12765</name>
</gene>
<sequence>MENKQLTQDVRWEGMRNCYKKIQKDFFITISSLRGNWLVRAGLVRQIASMKQKAFASFWPSKGSPCPGKGQ</sequence>
<evidence type="ECO:0000313" key="2">
    <source>
        <dbReference type="Proteomes" id="UP001221558"/>
    </source>
</evidence>
<dbReference type="RefSeq" id="WP_274265906.1">
    <property type="nucleotide sequence ID" value="NZ_CP117880.1"/>
</dbReference>
<keyword evidence="2" id="KW-1185">Reference proteome</keyword>
<organism evidence="1 2">
    <name type="scientific">Sphingobacterium oryzagri</name>
    <dbReference type="NCBI Taxonomy" id="3025669"/>
    <lineage>
        <taxon>Bacteria</taxon>
        <taxon>Pseudomonadati</taxon>
        <taxon>Bacteroidota</taxon>
        <taxon>Sphingobacteriia</taxon>
        <taxon>Sphingobacteriales</taxon>
        <taxon>Sphingobacteriaceae</taxon>
        <taxon>Sphingobacterium</taxon>
    </lineage>
</organism>
<reference evidence="1 2" key="1">
    <citation type="submission" date="2023-02" db="EMBL/GenBank/DDBJ databases">
        <title>Genome sequence of Sphingobacterium sp. KACC 22765.</title>
        <authorList>
            <person name="Kim S."/>
            <person name="Heo J."/>
            <person name="Kwon S.-W."/>
        </authorList>
    </citation>
    <scope>NUCLEOTIDE SEQUENCE [LARGE SCALE GENOMIC DNA]</scope>
    <source>
        <strain evidence="1 2">KACC 22765</strain>
    </source>
</reference>
<protein>
    <submittedName>
        <fullName evidence="1">Uncharacterized protein</fullName>
    </submittedName>
</protein>
<accession>A0ABY7WBX8</accession>
<evidence type="ECO:0000313" key="1">
    <source>
        <dbReference type="EMBL" id="WDF67176.1"/>
    </source>
</evidence>
<proteinExistence type="predicted"/>